<dbReference type="SUPFAM" id="SSF52821">
    <property type="entry name" value="Rhodanese/Cell cycle control phosphatase"/>
    <property type="match status" value="1"/>
</dbReference>
<comment type="subcellular location">
    <subcellularLocation>
        <location evidence="2">Membrane</location>
    </subcellularLocation>
    <subcellularLocation>
        <location evidence="1">Plastid</location>
        <location evidence="1">Chloroplast</location>
    </subcellularLocation>
</comment>
<keyword evidence="3" id="KW-0150">Chloroplast</keyword>
<evidence type="ECO:0000256" key="2">
    <source>
        <dbReference type="ARBA" id="ARBA00004370"/>
    </source>
</evidence>
<keyword evidence="11" id="KW-1185">Reference proteome</keyword>
<evidence type="ECO:0000256" key="5">
    <source>
        <dbReference type="ARBA" id="ARBA00022692"/>
    </source>
</evidence>
<evidence type="ECO:0000256" key="8">
    <source>
        <dbReference type="ARBA" id="ARBA00023136"/>
    </source>
</evidence>
<evidence type="ECO:0000256" key="6">
    <source>
        <dbReference type="ARBA" id="ARBA00022946"/>
    </source>
</evidence>
<proteinExistence type="predicted"/>
<comment type="caution">
    <text evidence="10">The sequence shown here is derived from an EMBL/GenBank/DDBJ whole genome shotgun (WGS) entry which is preliminary data.</text>
</comment>
<sequence length="391" mass="43583">MGLMDSLPTVISSYPPPLNHLKTQKLAATKSLCLLSNPKPFSIATCQSSSCSHQAQFPSTPKIPLPLQIHSSNSLQNNLSLLRNIPLFQSLAKLHLSFAIVELSTSLPCFASEAVVSSNQQISDKINLESFLVSIDEFFNRYPFFVAGCTFIWLVVIPLTEEYFRKYKFISAIDAFRKLRDDPDAQLLDIRDRRNLNYLKSPNLKILNKGVVQVDFSEEDQDGFLKKVLRSFGDAENTVVCILDNFDGNSMKVAELLFKNGFKEAYAVKGGVRGQKGWLAVQETLLPPSVHIYPKKKHKASQQPGMNGEIIKQNGDQYEASLSANVLEGQIHHGQCKQVLGSLASHKIPRYETSIIPNSVKATNMMQLMYNSELEAVGMECCLSGNNTIYD</sequence>
<keyword evidence="5" id="KW-0812">Transmembrane</keyword>
<evidence type="ECO:0000256" key="1">
    <source>
        <dbReference type="ARBA" id="ARBA00004229"/>
    </source>
</evidence>
<dbReference type="EMBL" id="JARAOO010000011">
    <property type="protein sequence ID" value="KAJ7950590.1"/>
    <property type="molecule type" value="Genomic_DNA"/>
</dbReference>
<evidence type="ECO:0000256" key="4">
    <source>
        <dbReference type="ARBA" id="ARBA00022640"/>
    </source>
</evidence>
<evidence type="ECO:0000313" key="10">
    <source>
        <dbReference type="EMBL" id="KAJ7950590.1"/>
    </source>
</evidence>
<reference evidence="10" key="1">
    <citation type="journal article" date="2023" name="Science">
        <title>Elucidation of the pathway for biosynthesis of saponin adjuvants from the soapbark tree.</title>
        <authorList>
            <person name="Reed J."/>
            <person name="Orme A."/>
            <person name="El-Demerdash A."/>
            <person name="Owen C."/>
            <person name="Martin L.B.B."/>
            <person name="Misra R.C."/>
            <person name="Kikuchi S."/>
            <person name="Rejzek M."/>
            <person name="Martin A.C."/>
            <person name="Harkess A."/>
            <person name="Leebens-Mack J."/>
            <person name="Louveau T."/>
            <person name="Stephenson M.J."/>
            <person name="Osbourn A."/>
        </authorList>
    </citation>
    <scope>NUCLEOTIDE SEQUENCE</scope>
    <source>
        <strain evidence="10">S10</strain>
    </source>
</reference>
<dbReference type="InterPro" id="IPR036873">
    <property type="entry name" value="Rhodanese-like_dom_sf"/>
</dbReference>
<protein>
    <submittedName>
        <fullName evidence="10">Rhodanese-like domain-containing protein chloroplastic-like</fullName>
    </submittedName>
</protein>
<keyword evidence="7" id="KW-1133">Transmembrane helix</keyword>
<name>A0AAD7L4Q9_QUISA</name>
<accession>A0AAD7L4Q9</accession>
<gene>
    <name evidence="10" type="ORF">O6P43_026766</name>
</gene>
<dbReference type="GO" id="GO:0009535">
    <property type="term" value="C:chloroplast thylakoid membrane"/>
    <property type="evidence" value="ECO:0007669"/>
    <property type="project" value="UniProtKB-ARBA"/>
</dbReference>
<dbReference type="PANTHER" id="PTHR47377">
    <property type="entry name" value="RHODANESE-LIKE DOMAIN-CONTAINING PROTEIN 4, CHLOROPLASTIC"/>
    <property type="match status" value="1"/>
</dbReference>
<dbReference type="KEGG" id="qsa:O6P43_026766"/>
<dbReference type="PROSITE" id="PS50206">
    <property type="entry name" value="RHODANESE_3"/>
    <property type="match status" value="1"/>
</dbReference>
<dbReference type="AlphaFoldDB" id="A0AAD7L4Q9"/>
<dbReference type="InterPro" id="IPR001763">
    <property type="entry name" value="Rhodanese-like_dom"/>
</dbReference>
<dbReference type="Proteomes" id="UP001163823">
    <property type="component" value="Chromosome 11"/>
</dbReference>
<evidence type="ECO:0000256" key="3">
    <source>
        <dbReference type="ARBA" id="ARBA00022528"/>
    </source>
</evidence>
<evidence type="ECO:0000256" key="7">
    <source>
        <dbReference type="ARBA" id="ARBA00022989"/>
    </source>
</evidence>
<evidence type="ECO:0000259" key="9">
    <source>
        <dbReference type="PROSITE" id="PS50206"/>
    </source>
</evidence>
<dbReference type="CDD" id="cd00158">
    <property type="entry name" value="RHOD"/>
    <property type="match status" value="1"/>
</dbReference>
<dbReference type="PANTHER" id="PTHR47377:SF3">
    <property type="entry name" value="RHODANESE-LIKE DOMAIN-CONTAINING PROTEIN 4A, CHLOROPLASTIC"/>
    <property type="match status" value="1"/>
</dbReference>
<keyword evidence="4" id="KW-0934">Plastid</keyword>
<dbReference type="InterPro" id="IPR044240">
    <property type="entry name" value="STR4-like"/>
</dbReference>
<keyword evidence="6" id="KW-0809">Transit peptide</keyword>
<dbReference type="FunFam" id="3.40.250.10:FF:000044">
    <property type="entry name" value="Rhodanese-like domain-containing protein 4, chloroplastic"/>
    <property type="match status" value="1"/>
</dbReference>
<evidence type="ECO:0000313" key="11">
    <source>
        <dbReference type="Proteomes" id="UP001163823"/>
    </source>
</evidence>
<feature type="domain" description="Rhodanese" evidence="9">
    <location>
        <begin position="209"/>
        <end position="283"/>
    </location>
</feature>
<keyword evidence="8" id="KW-0472">Membrane</keyword>
<dbReference type="Gene3D" id="3.40.250.10">
    <property type="entry name" value="Rhodanese-like domain"/>
    <property type="match status" value="1"/>
</dbReference>
<organism evidence="10 11">
    <name type="scientific">Quillaja saponaria</name>
    <name type="common">Soap bark tree</name>
    <dbReference type="NCBI Taxonomy" id="32244"/>
    <lineage>
        <taxon>Eukaryota</taxon>
        <taxon>Viridiplantae</taxon>
        <taxon>Streptophyta</taxon>
        <taxon>Embryophyta</taxon>
        <taxon>Tracheophyta</taxon>
        <taxon>Spermatophyta</taxon>
        <taxon>Magnoliopsida</taxon>
        <taxon>eudicotyledons</taxon>
        <taxon>Gunneridae</taxon>
        <taxon>Pentapetalae</taxon>
        <taxon>rosids</taxon>
        <taxon>fabids</taxon>
        <taxon>Fabales</taxon>
        <taxon>Quillajaceae</taxon>
        <taxon>Quillaja</taxon>
    </lineage>
</organism>